<sequence length="336" mass="35814">MKSWLILASALVCCSDVRGFVVNPSRFPSINSRTRLCPEHCASGVKLYKMRHHTRKNTRPIVAQTSKGDMQNELTVAEIQEKLVTFSKIRQTLMAFVAATGAGILAFGIEQGGTYLILETLKRSLGIATFVDLIDFLTKWAAASNFTGVLVTAVAATVLQILPIFNGILLSMGIGCMWGAVKGVAIASFAATTSAVICLLISRYGLREMIAGKEPALLTAVGESIGASNQKSLLVVSLFRLSPVIPYCWSNYLLGLTKVRLIPYILGTMLGTLPALSVFVSAGMVGKKMSEGTASAPPELVLLGILATVGVLSIIGKISQQELAKIASKEKGDMDM</sequence>
<feature type="domain" description="VTT" evidence="3">
    <location>
        <begin position="169"/>
        <end position="283"/>
    </location>
</feature>
<evidence type="ECO:0000313" key="4">
    <source>
        <dbReference type="EMBL" id="CAE2339614.1"/>
    </source>
</evidence>
<feature type="transmembrane region" description="Helical" evidence="1">
    <location>
        <begin position="93"/>
        <end position="118"/>
    </location>
</feature>
<gene>
    <name evidence="4" type="ORF">GTHE00462_LOCUS38348</name>
</gene>
<proteinExistence type="predicted"/>
<dbReference type="InterPro" id="IPR053240">
    <property type="entry name" value="VTT_domain"/>
</dbReference>
<reference evidence="4" key="1">
    <citation type="submission" date="2021-01" db="EMBL/GenBank/DDBJ databases">
        <authorList>
            <person name="Corre E."/>
            <person name="Pelletier E."/>
            <person name="Niang G."/>
            <person name="Scheremetjew M."/>
            <person name="Finn R."/>
            <person name="Kale V."/>
            <person name="Holt S."/>
            <person name="Cochrane G."/>
            <person name="Meng A."/>
            <person name="Brown T."/>
            <person name="Cohen L."/>
        </authorList>
    </citation>
    <scope>NUCLEOTIDE SEQUENCE</scope>
    <source>
        <strain evidence="4">CCMP 2712</strain>
    </source>
</reference>
<protein>
    <recommendedName>
        <fullName evidence="3">VTT domain-containing protein</fullName>
    </recommendedName>
</protein>
<evidence type="ECO:0000256" key="2">
    <source>
        <dbReference type="SAM" id="SignalP"/>
    </source>
</evidence>
<organism evidence="4">
    <name type="scientific">Guillardia theta</name>
    <name type="common">Cryptophyte</name>
    <name type="synonym">Cryptomonas phi</name>
    <dbReference type="NCBI Taxonomy" id="55529"/>
    <lineage>
        <taxon>Eukaryota</taxon>
        <taxon>Cryptophyceae</taxon>
        <taxon>Pyrenomonadales</taxon>
        <taxon>Geminigeraceae</taxon>
        <taxon>Guillardia</taxon>
    </lineage>
</organism>
<dbReference type="AlphaFoldDB" id="A0A7S4PM61"/>
<feature type="transmembrane region" description="Helical" evidence="1">
    <location>
        <begin position="300"/>
        <end position="319"/>
    </location>
</feature>
<dbReference type="EMBL" id="HBKN01049049">
    <property type="protein sequence ID" value="CAE2339614.1"/>
    <property type="molecule type" value="Transcribed_RNA"/>
</dbReference>
<evidence type="ECO:0000259" key="3">
    <source>
        <dbReference type="Pfam" id="PF09335"/>
    </source>
</evidence>
<feature type="transmembrane region" description="Helical" evidence="1">
    <location>
        <begin position="184"/>
        <end position="206"/>
    </location>
</feature>
<keyword evidence="1" id="KW-0472">Membrane</keyword>
<dbReference type="PANTHER" id="PTHR46826:SF1">
    <property type="entry name" value="TVP38_TMEM64 FAMILY MEMBRANE PROTEIN YDJX"/>
    <property type="match status" value="1"/>
</dbReference>
<name>A0A7S4PM61_GUITH</name>
<feature type="transmembrane region" description="Helical" evidence="1">
    <location>
        <begin position="233"/>
        <end position="254"/>
    </location>
</feature>
<dbReference type="Pfam" id="PF09335">
    <property type="entry name" value="VTT_dom"/>
    <property type="match status" value="1"/>
</dbReference>
<feature type="transmembrane region" description="Helical" evidence="1">
    <location>
        <begin position="261"/>
        <end position="280"/>
    </location>
</feature>
<keyword evidence="2" id="KW-0732">Signal</keyword>
<feature type="chain" id="PRO_5031432173" description="VTT domain-containing protein" evidence="2">
    <location>
        <begin position="20"/>
        <end position="336"/>
    </location>
</feature>
<dbReference type="InterPro" id="IPR032816">
    <property type="entry name" value="VTT_dom"/>
</dbReference>
<keyword evidence="1" id="KW-0812">Transmembrane</keyword>
<accession>A0A7S4PM61</accession>
<feature type="signal peptide" evidence="2">
    <location>
        <begin position="1"/>
        <end position="19"/>
    </location>
</feature>
<keyword evidence="1" id="KW-1133">Transmembrane helix</keyword>
<dbReference type="PANTHER" id="PTHR46826">
    <property type="match status" value="1"/>
</dbReference>
<dbReference type="OMA" id="AFNYVMG"/>
<evidence type="ECO:0000256" key="1">
    <source>
        <dbReference type="SAM" id="Phobius"/>
    </source>
</evidence>
<feature type="transmembrane region" description="Helical" evidence="1">
    <location>
        <begin position="149"/>
        <end position="172"/>
    </location>
</feature>